<dbReference type="AlphaFoldDB" id="A0A1H0SNH6"/>
<comment type="subcellular location">
    <subcellularLocation>
        <location evidence="1">Cell membrane</location>
        <topology evidence="1">Multi-pass membrane protein</topology>
    </subcellularLocation>
</comment>
<proteinExistence type="predicted"/>
<dbReference type="InterPro" id="IPR020846">
    <property type="entry name" value="MFS_dom"/>
</dbReference>
<dbReference type="Proteomes" id="UP000199341">
    <property type="component" value="Unassembled WGS sequence"/>
</dbReference>
<evidence type="ECO:0000256" key="3">
    <source>
        <dbReference type="ARBA" id="ARBA00022989"/>
    </source>
</evidence>
<dbReference type="PROSITE" id="PS50850">
    <property type="entry name" value="MFS"/>
    <property type="match status" value="1"/>
</dbReference>
<dbReference type="Pfam" id="PF07690">
    <property type="entry name" value="MFS_1"/>
    <property type="match status" value="1"/>
</dbReference>
<dbReference type="GO" id="GO:0022857">
    <property type="term" value="F:transmembrane transporter activity"/>
    <property type="evidence" value="ECO:0007669"/>
    <property type="project" value="InterPro"/>
</dbReference>
<feature type="transmembrane region" description="Helical" evidence="5">
    <location>
        <begin position="422"/>
        <end position="439"/>
    </location>
</feature>
<dbReference type="RefSeq" id="WP_093788835.1">
    <property type="nucleotide sequence ID" value="NZ_FNIE01000030.1"/>
</dbReference>
<feature type="transmembrane region" description="Helical" evidence="5">
    <location>
        <begin position="129"/>
        <end position="148"/>
    </location>
</feature>
<dbReference type="EMBL" id="FNIE01000030">
    <property type="protein sequence ID" value="SDP43215.1"/>
    <property type="molecule type" value="Genomic_DNA"/>
</dbReference>
<dbReference type="PROSITE" id="PS00216">
    <property type="entry name" value="SUGAR_TRANSPORT_1"/>
    <property type="match status" value="1"/>
</dbReference>
<gene>
    <name evidence="7" type="ORF">SAMN05216259_13010</name>
</gene>
<feature type="transmembrane region" description="Helical" evidence="5">
    <location>
        <begin position="195"/>
        <end position="216"/>
    </location>
</feature>
<dbReference type="CDD" id="cd17353">
    <property type="entry name" value="MFS_OFA_like"/>
    <property type="match status" value="1"/>
</dbReference>
<keyword evidence="2 5" id="KW-0812">Transmembrane</keyword>
<dbReference type="OrthoDB" id="3283589at2"/>
<dbReference type="InterPro" id="IPR005829">
    <property type="entry name" value="Sugar_transporter_CS"/>
</dbReference>
<feature type="transmembrane region" description="Helical" evidence="5">
    <location>
        <begin position="354"/>
        <end position="378"/>
    </location>
</feature>
<evidence type="ECO:0000313" key="8">
    <source>
        <dbReference type="Proteomes" id="UP000199341"/>
    </source>
</evidence>
<protein>
    <submittedName>
        <fullName evidence="7">Sugar phosphate permease</fullName>
    </submittedName>
</protein>
<feature type="domain" description="Major facilitator superfamily (MFS) profile" evidence="6">
    <location>
        <begin position="262"/>
        <end position="462"/>
    </location>
</feature>
<name>A0A1H0SNH6_9ACTN</name>
<feature type="transmembrane region" description="Helical" evidence="5">
    <location>
        <begin position="77"/>
        <end position="95"/>
    </location>
</feature>
<dbReference type="InterPro" id="IPR011701">
    <property type="entry name" value="MFS"/>
</dbReference>
<feature type="transmembrane region" description="Helical" evidence="5">
    <location>
        <begin position="330"/>
        <end position="348"/>
    </location>
</feature>
<feature type="transmembrane region" description="Helical" evidence="5">
    <location>
        <begin position="292"/>
        <end position="309"/>
    </location>
</feature>
<keyword evidence="3 5" id="KW-1133">Transmembrane helix</keyword>
<dbReference type="PANTHER" id="PTHR11360:SF304">
    <property type="entry name" value="MFS DOMAIN-CONTAINING PROTEIN"/>
    <property type="match status" value="1"/>
</dbReference>
<evidence type="ECO:0000259" key="6">
    <source>
        <dbReference type="PROSITE" id="PS50850"/>
    </source>
</evidence>
<sequence>MTTTSTTESLPYREVTDANGRVYRIGESPRDILGAPRALMVWLPWAAMFGISVAEYAFGSAEDTLSSVHHWTSTNTFWLLGIWTVFQAAVSYPTGRLRELGLLSPKAATMSGAVLAGLGFVALSHAPNLAVAIGGFGVLGGTGSGMVYSSCINMVGKWYPEKKGGVTGFVNGGFAYGSVPLIFVFTYMFDAGNYHQVLDLVGLYVLLLVIICGWFFRDPPKNWWPGHVDPIEFSRNQEANPSLRKNPPAVRQYGTGEALRTGMLPLMWISMLMIAGVSIFGISFQVPFAKDIGFGPLVAASSAGILSLVNGVGRAATGYVSDRFGRKQTLVGVLVIEGLAQFGVLWAGDSRNEVLFLIFAFVSGFGSGGFFPMFAALVPDYFGENNNASNYGVVYSSKLVSGLVGSGLGSIVINAWGYHGAYLLAGFIGLGSAALALLLHQPGRRTGKTSEPDPQQISPELT</sequence>
<feature type="transmembrane region" description="Helical" evidence="5">
    <location>
        <begin position="107"/>
        <end position="123"/>
    </location>
</feature>
<dbReference type="InterPro" id="IPR036259">
    <property type="entry name" value="MFS_trans_sf"/>
</dbReference>
<dbReference type="STRING" id="310781.SAMN05216259_13010"/>
<feature type="transmembrane region" description="Helical" evidence="5">
    <location>
        <begin position="169"/>
        <end position="189"/>
    </location>
</feature>
<evidence type="ECO:0000256" key="1">
    <source>
        <dbReference type="ARBA" id="ARBA00004651"/>
    </source>
</evidence>
<reference evidence="7 8" key="1">
    <citation type="submission" date="2016-10" db="EMBL/GenBank/DDBJ databases">
        <authorList>
            <person name="de Groot N.N."/>
        </authorList>
    </citation>
    <scope>NUCLEOTIDE SEQUENCE [LARGE SCALE GENOMIC DNA]</scope>
    <source>
        <strain evidence="7 8">CGMCC 4.2022</strain>
    </source>
</reference>
<feature type="transmembrane region" description="Helical" evidence="5">
    <location>
        <begin position="266"/>
        <end position="286"/>
    </location>
</feature>
<keyword evidence="4 5" id="KW-0472">Membrane</keyword>
<evidence type="ECO:0000256" key="4">
    <source>
        <dbReference type="ARBA" id="ARBA00023136"/>
    </source>
</evidence>
<accession>A0A1H0SNH6</accession>
<evidence type="ECO:0000256" key="5">
    <source>
        <dbReference type="SAM" id="Phobius"/>
    </source>
</evidence>
<organism evidence="7 8">
    <name type="scientific">Actinacidiphila guanduensis</name>
    <dbReference type="NCBI Taxonomy" id="310781"/>
    <lineage>
        <taxon>Bacteria</taxon>
        <taxon>Bacillati</taxon>
        <taxon>Actinomycetota</taxon>
        <taxon>Actinomycetes</taxon>
        <taxon>Kitasatosporales</taxon>
        <taxon>Streptomycetaceae</taxon>
        <taxon>Actinacidiphila</taxon>
    </lineage>
</organism>
<evidence type="ECO:0000256" key="2">
    <source>
        <dbReference type="ARBA" id="ARBA00022692"/>
    </source>
</evidence>
<dbReference type="GO" id="GO:0005886">
    <property type="term" value="C:plasma membrane"/>
    <property type="evidence" value="ECO:0007669"/>
    <property type="project" value="UniProtKB-SubCell"/>
</dbReference>
<dbReference type="Gene3D" id="1.20.1250.20">
    <property type="entry name" value="MFS general substrate transporter like domains"/>
    <property type="match status" value="2"/>
</dbReference>
<dbReference type="SUPFAM" id="SSF103473">
    <property type="entry name" value="MFS general substrate transporter"/>
    <property type="match status" value="1"/>
</dbReference>
<dbReference type="InterPro" id="IPR050327">
    <property type="entry name" value="Proton-linked_MCT"/>
</dbReference>
<dbReference type="PANTHER" id="PTHR11360">
    <property type="entry name" value="MONOCARBOXYLATE TRANSPORTER"/>
    <property type="match status" value="1"/>
</dbReference>
<evidence type="ECO:0000313" key="7">
    <source>
        <dbReference type="EMBL" id="SDP43215.1"/>
    </source>
</evidence>
<feature type="transmembrane region" description="Helical" evidence="5">
    <location>
        <begin position="38"/>
        <end position="57"/>
    </location>
</feature>
<keyword evidence="8" id="KW-1185">Reference proteome</keyword>
<feature type="transmembrane region" description="Helical" evidence="5">
    <location>
        <begin position="399"/>
        <end position="416"/>
    </location>
</feature>